<dbReference type="GO" id="GO:0055085">
    <property type="term" value="P:transmembrane transport"/>
    <property type="evidence" value="ECO:0007669"/>
    <property type="project" value="InterPro"/>
</dbReference>
<dbReference type="SUPFAM" id="SSF74653">
    <property type="entry name" value="TolA/TonB C-terminal domain"/>
    <property type="match status" value="1"/>
</dbReference>
<evidence type="ECO:0000256" key="3">
    <source>
        <dbReference type="ARBA" id="ARBA00022989"/>
    </source>
</evidence>
<dbReference type="Pfam" id="PF03544">
    <property type="entry name" value="TonB_C"/>
    <property type="match status" value="1"/>
</dbReference>
<keyword evidence="2" id="KW-0812">Transmembrane</keyword>
<dbReference type="EMBL" id="RCTY01000023">
    <property type="protein sequence ID" value="ROU07262.1"/>
    <property type="molecule type" value="Genomic_DNA"/>
</dbReference>
<gene>
    <name evidence="7" type="ORF">D9T17_09860</name>
</gene>
<evidence type="ECO:0000256" key="5">
    <source>
        <dbReference type="SAM" id="MobiDB-lite"/>
    </source>
</evidence>
<keyword evidence="3" id="KW-1133">Transmembrane helix</keyword>
<accession>A0A3N2RIE3</accession>
<feature type="region of interest" description="Disordered" evidence="5">
    <location>
        <begin position="1"/>
        <end position="38"/>
    </location>
</feature>
<evidence type="ECO:0000256" key="1">
    <source>
        <dbReference type="ARBA" id="ARBA00004167"/>
    </source>
</evidence>
<reference evidence="7 8" key="1">
    <citation type="submission" date="2018-10" db="EMBL/GenBank/DDBJ databases">
        <title>The genome of Lysobacter enzymogenes OH11.</title>
        <authorList>
            <person name="Liu F."/>
            <person name="Zhao Y."/>
            <person name="Qian G."/>
            <person name="Chen Y."/>
            <person name="Xu H."/>
        </authorList>
    </citation>
    <scope>NUCLEOTIDE SEQUENCE [LARGE SCALE GENOMIC DNA]</scope>
    <source>
        <strain evidence="7 8">OH11</strain>
    </source>
</reference>
<proteinExistence type="predicted"/>
<evidence type="ECO:0000313" key="7">
    <source>
        <dbReference type="EMBL" id="ROU07262.1"/>
    </source>
</evidence>
<name>A0A3N2RIE3_LYSEN</name>
<comment type="caution">
    <text evidence="7">The sequence shown here is derived from an EMBL/GenBank/DDBJ whole genome shotgun (WGS) entry which is preliminary data.</text>
</comment>
<dbReference type="GO" id="GO:0016020">
    <property type="term" value="C:membrane"/>
    <property type="evidence" value="ECO:0007669"/>
    <property type="project" value="UniProtKB-SubCell"/>
</dbReference>
<evidence type="ECO:0000313" key="8">
    <source>
        <dbReference type="Proteomes" id="UP000275910"/>
    </source>
</evidence>
<evidence type="ECO:0000256" key="4">
    <source>
        <dbReference type="ARBA" id="ARBA00023136"/>
    </source>
</evidence>
<dbReference type="AlphaFoldDB" id="A0A3N2RIE3"/>
<dbReference type="InterPro" id="IPR006260">
    <property type="entry name" value="TonB/TolA_C"/>
</dbReference>
<dbReference type="Proteomes" id="UP000275910">
    <property type="component" value="Unassembled WGS sequence"/>
</dbReference>
<dbReference type="Gene3D" id="3.30.1150.10">
    <property type="match status" value="1"/>
</dbReference>
<organism evidence="7 8">
    <name type="scientific">Lysobacter enzymogenes</name>
    <dbReference type="NCBI Taxonomy" id="69"/>
    <lineage>
        <taxon>Bacteria</taxon>
        <taxon>Pseudomonadati</taxon>
        <taxon>Pseudomonadota</taxon>
        <taxon>Gammaproteobacteria</taxon>
        <taxon>Lysobacterales</taxon>
        <taxon>Lysobacteraceae</taxon>
        <taxon>Lysobacter</taxon>
    </lineage>
</organism>
<keyword evidence="4" id="KW-0472">Membrane</keyword>
<evidence type="ECO:0000259" key="6">
    <source>
        <dbReference type="Pfam" id="PF03544"/>
    </source>
</evidence>
<dbReference type="NCBIfam" id="TIGR01352">
    <property type="entry name" value="tonB_Cterm"/>
    <property type="match status" value="1"/>
</dbReference>
<sequence length="243" mass="26163">MSAPAANATALEPTLRRLRQRPPSMREMDFPAATAPQESRVVHKRARTMKSALMAALLGLCPSANAQGIVTLEQDLAREVGAVDLHAGLSRAQAGTLAEYYCRRYVGGCGTVAPATDRNADWAVVPFTGVAAIADTHPIMVGKHSGKISWRPGPSLNLLDLIGSKEAAPMPLDRSDAKPRRASASRVKVQFSVLPDGTVASVRFMRSSRNPECDREAGRIVSDWRFPPRGRPIELVTELGCAQ</sequence>
<feature type="domain" description="TonB C-terminal" evidence="6">
    <location>
        <begin position="184"/>
        <end position="230"/>
    </location>
</feature>
<dbReference type="InterPro" id="IPR037682">
    <property type="entry name" value="TonB_C"/>
</dbReference>
<evidence type="ECO:0000256" key="2">
    <source>
        <dbReference type="ARBA" id="ARBA00022692"/>
    </source>
</evidence>
<protein>
    <submittedName>
        <fullName evidence="7">TonB family protein</fullName>
    </submittedName>
</protein>
<comment type="subcellular location">
    <subcellularLocation>
        <location evidence="1">Membrane</location>
        <topology evidence="1">Single-pass membrane protein</topology>
    </subcellularLocation>
</comment>